<reference evidence="2" key="1">
    <citation type="submission" date="2021-02" db="EMBL/GenBank/DDBJ databases">
        <authorList>
            <person name="Nowell W R."/>
        </authorList>
    </citation>
    <scope>NUCLEOTIDE SEQUENCE</scope>
</reference>
<comment type="caution">
    <text evidence="2">The sequence shown here is derived from an EMBL/GenBank/DDBJ whole genome shotgun (WGS) entry which is preliminary data.</text>
</comment>
<feature type="non-terminal residue" evidence="2">
    <location>
        <position position="1"/>
    </location>
</feature>
<evidence type="ECO:0000313" key="2">
    <source>
        <dbReference type="EMBL" id="CAF4311160.1"/>
    </source>
</evidence>
<organism evidence="2 3">
    <name type="scientific">Didymodactylos carnosus</name>
    <dbReference type="NCBI Taxonomy" id="1234261"/>
    <lineage>
        <taxon>Eukaryota</taxon>
        <taxon>Metazoa</taxon>
        <taxon>Spiralia</taxon>
        <taxon>Gnathifera</taxon>
        <taxon>Rotifera</taxon>
        <taxon>Eurotatoria</taxon>
        <taxon>Bdelloidea</taxon>
        <taxon>Philodinida</taxon>
        <taxon>Philodinidae</taxon>
        <taxon>Didymodactylos</taxon>
    </lineage>
</organism>
<dbReference type="Proteomes" id="UP000677228">
    <property type="component" value="Unassembled WGS sequence"/>
</dbReference>
<dbReference type="EMBL" id="CAJOBA010058831">
    <property type="protein sequence ID" value="CAF4311160.1"/>
    <property type="molecule type" value="Genomic_DNA"/>
</dbReference>
<name>A0A8S2UF00_9BILA</name>
<gene>
    <name evidence="1" type="ORF">OVA965_LOCUS37940</name>
    <name evidence="2" type="ORF">TMI583_LOCUS39071</name>
</gene>
<protein>
    <submittedName>
        <fullName evidence="2">Uncharacterized protein</fullName>
    </submittedName>
</protein>
<sequence length="143" mass="16867">RDVYVASPVINDTDVPQSPSSLVYSNLLILKLALSLTKFSRLEKFLKLFPNLQQLHLFGLLFVNDINYLDAVQWHRLLSSLLHLLRLEINLMVYLHDEVDNNSSIRELKQIFDRNSYLQERNIYLECNDNNGNDRRIMGDYRK</sequence>
<evidence type="ECO:0000313" key="1">
    <source>
        <dbReference type="EMBL" id="CAF1524424.1"/>
    </source>
</evidence>
<dbReference type="EMBL" id="CAJNOK010036662">
    <property type="protein sequence ID" value="CAF1524424.1"/>
    <property type="molecule type" value="Genomic_DNA"/>
</dbReference>
<dbReference type="AlphaFoldDB" id="A0A8S2UF00"/>
<proteinExistence type="predicted"/>
<evidence type="ECO:0000313" key="3">
    <source>
        <dbReference type="Proteomes" id="UP000682733"/>
    </source>
</evidence>
<accession>A0A8S2UF00</accession>
<dbReference type="Proteomes" id="UP000682733">
    <property type="component" value="Unassembled WGS sequence"/>
</dbReference>